<proteinExistence type="predicted"/>
<evidence type="ECO:0000313" key="2">
    <source>
        <dbReference type="EMBL" id="KAF1829298.1"/>
    </source>
</evidence>
<dbReference type="OrthoDB" id="3520229at2759"/>
<evidence type="ECO:0000256" key="1">
    <source>
        <dbReference type="SAM" id="MobiDB-lite"/>
    </source>
</evidence>
<organism evidence="2 3">
    <name type="scientific">Decorospora gaudefroyi</name>
    <dbReference type="NCBI Taxonomy" id="184978"/>
    <lineage>
        <taxon>Eukaryota</taxon>
        <taxon>Fungi</taxon>
        <taxon>Dikarya</taxon>
        <taxon>Ascomycota</taxon>
        <taxon>Pezizomycotina</taxon>
        <taxon>Dothideomycetes</taxon>
        <taxon>Pleosporomycetidae</taxon>
        <taxon>Pleosporales</taxon>
        <taxon>Pleosporineae</taxon>
        <taxon>Pleosporaceae</taxon>
        <taxon>Decorospora</taxon>
    </lineage>
</organism>
<sequence>MSSVASSAAATASRASCSTADTQFPTTDIYCGVSSTSGVPSNTSDVLSKCCKSAAVEQFNGDCGYYCLSYDQTVADLSVCLMDGGVTPSSIFCSGTNDASATGTPSRTATDTNAPDNTGAASAVLAPRSMSKAGLGMLGMVVVSAIAGALL</sequence>
<dbReference type="AlphaFoldDB" id="A0A6A5JX26"/>
<keyword evidence="3" id="KW-1185">Reference proteome</keyword>
<reference evidence="2" key="1">
    <citation type="submission" date="2020-01" db="EMBL/GenBank/DDBJ databases">
        <authorList>
            <consortium name="DOE Joint Genome Institute"/>
            <person name="Haridas S."/>
            <person name="Albert R."/>
            <person name="Binder M."/>
            <person name="Bloem J."/>
            <person name="Labutti K."/>
            <person name="Salamov A."/>
            <person name="Andreopoulos B."/>
            <person name="Baker S.E."/>
            <person name="Barry K."/>
            <person name="Bills G."/>
            <person name="Bluhm B.H."/>
            <person name="Cannon C."/>
            <person name="Castanera R."/>
            <person name="Culley D.E."/>
            <person name="Daum C."/>
            <person name="Ezra D."/>
            <person name="Gonzalez J.B."/>
            <person name="Henrissat B."/>
            <person name="Kuo A."/>
            <person name="Liang C."/>
            <person name="Lipzen A."/>
            <person name="Lutzoni F."/>
            <person name="Magnuson J."/>
            <person name="Mondo S."/>
            <person name="Nolan M."/>
            <person name="Ohm R."/>
            <person name="Pangilinan J."/>
            <person name="Park H.-J."/>
            <person name="Ramirez L."/>
            <person name="Alfaro M."/>
            <person name="Sun H."/>
            <person name="Tritt A."/>
            <person name="Yoshinaga Y."/>
            <person name="Zwiers L.-H."/>
            <person name="Turgeon B.G."/>
            <person name="Goodwin S.B."/>
            <person name="Spatafora J.W."/>
            <person name="Crous P.W."/>
            <person name="Grigoriev I.V."/>
        </authorList>
    </citation>
    <scope>NUCLEOTIDE SEQUENCE</scope>
    <source>
        <strain evidence="2">P77</strain>
    </source>
</reference>
<dbReference type="Proteomes" id="UP000800040">
    <property type="component" value="Unassembled WGS sequence"/>
</dbReference>
<accession>A0A6A5JX26</accession>
<name>A0A6A5JX26_9PLEO</name>
<feature type="region of interest" description="Disordered" evidence="1">
    <location>
        <begin position="97"/>
        <end position="118"/>
    </location>
</feature>
<evidence type="ECO:0000313" key="3">
    <source>
        <dbReference type="Proteomes" id="UP000800040"/>
    </source>
</evidence>
<gene>
    <name evidence="2" type="ORF">BDW02DRAFT_170363</name>
</gene>
<protein>
    <submittedName>
        <fullName evidence="2">Uncharacterized protein</fullName>
    </submittedName>
</protein>
<dbReference type="EMBL" id="ML975452">
    <property type="protein sequence ID" value="KAF1829298.1"/>
    <property type="molecule type" value="Genomic_DNA"/>
</dbReference>